<comment type="caution">
    <text evidence="1">The sequence shown here is derived from an EMBL/GenBank/DDBJ whole genome shotgun (WGS) entry which is preliminary data.</text>
</comment>
<dbReference type="AlphaFoldDB" id="A0A5J4P4N5"/>
<reference evidence="1" key="1">
    <citation type="submission" date="2019-03" db="EMBL/GenBank/DDBJ databases">
        <title>Single cell metagenomics reveals metabolic interactions within the superorganism composed of flagellate Streblomastix strix and complex community of Bacteroidetes bacteria on its surface.</title>
        <authorList>
            <person name="Treitli S.C."/>
            <person name="Kolisko M."/>
            <person name="Husnik F."/>
            <person name="Keeling P."/>
            <person name="Hampl V."/>
        </authorList>
    </citation>
    <scope>NUCLEOTIDE SEQUENCE</scope>
    <source>
        <strain evidence="1">STM</strain>
    </source>
</reference>
<accession>A0A5J4P4N5</accession>
<gene>
    <name evidence="1" type="ORF">EZS27_044155</name>
</gene>
<protein>
    <submittedName>
        <fullName evidence="1">Bifunctional protein FolC</fullName>
    </submittedName>
</protein>
<evidence type="ECO:0000313" key="1">
    <source>
        <dbReference type="EMBL" id="KAA6304202.1"/>
    </source>
</evidence>
<name>A0A5J4P4N5_9ZZZZ</name>
<feature type="non-terminal residue" evidence="1">
    <location>
        <position position="1"/>
    </location>
</feature>
<proteinExistence type="predicted"/>
<sequence length="31" mass="3207">EKSSLNDFIFIGGSTFVVGNLLNAYAASLSA</sequence>
<organism evidence="1">
    <name type="scientific">termite gut metagenome</name>
    <dbReference type="NCBI Taxonomy" id="433724"/>
    <lineage>
        <taxon>unclassified sequences</taxon>
        <taxon>metagenomes</taxon>
        <taxon>organismal metagenomes</taxon>
    </lineage>
</organism>
<dbReference type="EMBL" id="SNRY01011702">
    <property type="protein sequence ID" value="KAA6304202.1"/>
    <property type="molecule type" value="Genomic_DNA"/>
</dbReference>